<gene>
    <name evidence="1" type="ORF">SAMN04489868_101161</name>
</gene>
<evidence type="ECO:0000313" key="1">
    <source>
        <dbReference type="EMBL" id="SFH52634.1"/>
    </source>
</evidence>
<sequence>MKEWHIHNQDYFHTLLLEHVTFLKGNKQIWNFLLDDLQQYFSNKATPLKIYQDATLLPRNDFSFIAFSPNEDFDSKALQQIMKTQKKQFLNTLTFSPFYKALADSWEELIEEVEFLNNQNSSASLNFSLLPFDRDWVAKNLVFSEKSYLNLSNFRKILFQLETLETTVEGKQQIICIVNPEKFLTNAELSRFYDYLEKNPNGKHYLIITESNLAAATNVFYNDTIRNKLDCFKVKNKLMKDFPANWDNQQFSIACNWYISLVDKYRDETVFLDLETVDNLETFIYLYSLFILTSTPLIVDLARIPSSLRKYFENLLLDTL</sequence>
<proteinExistence type="predicted"/>
<dbReference type="EMBL" id="FOQE01000001">
    <property type="protein sequence ID" value="SFH52634.1"/>
    <property type="molecule type" value="Genomic_DNA"/>
</dbReference>
<dbReference type="Proteomes" id="UP000198668">
    <property type="component" value="Unassembled WGS sequence"/>
</dbReference>
<keyword evidence="2" id="KW-1185">Reference proteome</keyword>
<dbReference type="RefSeq" id="WP_092090774.1">
    <property type="nucleotide sequence ID" value="NZ_FOQE01000001.1"/>
</dbReference>
<reference evidence="1 2" key="1">
    <citation type="submission" date="2016-10" db="EMBL/GenBank/DDBJ databases">
        <authorList>
            <person name="de Groot N.N."/>
        </authorList>
    </citation>
    <scope>NUCLEOTIDE SEQUENCE [LARGE SCALE GENOMIC DNA]</scope>
    <source>
        <strain evidence="1 2">DSM 27630</strain>
    </source>
</reference>
<organism evidence="1 2">
    <name type="scientific">Pisciglobus halotolerans</name>
    <dbReference type="NCBI Taxonomy" id="745365"/>
    <lineage>
        <taxon>Bacteria</taxon>
        <taxon>Bacillati</taxon>
        <taxon>Bacillota</taxon>
        <taxon>Bacilli</taxon>
        <taxon>Lactobacillales</taxon>
        <taxon>Carnobacteriaceae</taxon>
    </lineage>
</organism>
<dbReference type="OrthoDB" id="2164753at2"/>
<dbReference type="AlphaFoldDB" id="A0A1I3ARJ3"/>
<evidence type="ECO:0000313" key="2">
    <source>
        <dbReference type="Proteomes" id="UP000198668"/>
    </source>
</evidence>
<protein>
    <submittedName>
        <fullName evidence="1">Uncharacterized protein</fullName>
    </submittedName>
</protein>
<accession>A0A1I3ARJ3</accession>
<name>A0A1I3ARJ3_9LACT</name>